<feature type="non-terminal residue" evidence="2">
    <location>
        <position position="357"/>
    </location>
</feature>
<comment type="caution">
    <text evidence="2">The sequence shown here is derived from an EMBL/GenBank/DDBJ whole genome shotgun (WGS) entry which is preliminary data.</text>
</comment>
<gene>
    <name evidence="2" type="ORF">THAOC_18867</name>
</gene>
<feature type="region of interest" description="Disordered" evidence="1">
    <location>
        <begin position="123"/>
        <end position="357"/>
    </location>
</feature>
<dbReference type="EMBL" id="AGNL01020744">
    <property type="protein sequence ID" value="EJK60728.1"/>
    <property type="molecule type" value="Genomic_DNA"/>
</dbReference>
<dbReference type="Proteomes" id="UP000266841">
    <property type="component" value="Unassembled WGS sequence"/>
</dbReference>
<feature type="region of interest" description="Disordered" evidence="1">
    <location>
        <begin position="1"/>
        <end position="111"/>
    </location>
</feature>
<feature type="compositionally biased region" description="Basic and acidic residues" evidence="1">
    <location>
        <begin position="173"/>
        <end position="216"/>
    </location>
</feature>
<feature type="compositionally biased region" description="Low complexity" evidence="1">
    <location>
        <begin position="47"/>
        <end position="66"/>
    </location>
</feature>
<feature type="compositionally biased region" description="Basic and acidic residues" evidence="1">
    <location>
        <begin position="239"/>
        <end position="271"/>
    </location>
</feature>
<evidence type="ECO:0000313" key="2">
    <source>
        <dbReference type="EMBL" id="EJK60728.1"/>
    </source>
</evidence>
<feature type="compositionally biased region" description="Basic and acidic residues" evidence="1">
    <location>
        <begin position="93"/>
        <end position="107"/>
    </location>
</feature>
<feature type="compositionally biased region" description="Polar residues" evidence="1">
    <location>
        <begin position="325"/>
        <end position="336"/>
    </location>
</feature>
<accession>K0S3W2</accession>
<reference evidence="2 3" key="1">
    <citation type="journal article" date="2012" name="Genome Biol.">
        <title>Genome and low-iron response of an oceanic diatom adapted to chronic iron limitation.</title>
        <authorList>
            <person name="Lommer M."/>
            <person name="Specht M."/>
            <person name="Roy A.S."/>
            <person name="Kraemer L."/>
            <person name="Andreson R."/>
            <person name="Gutowska M.A."/>
            <person name="Wolf J."/>
            <person name="Bergner S.V."/>
            <person name="Schilhabel M.B."/>
            <person name="Klostermeier U.C."/>
            <person name="Beiko R.G."/>
            <person name="Rosenstiel P."/>
            <person name="Hippler M."/>
            <person name="Laroche J."/>
        </authorList>
    </citation>
    <scope>NUCLEOTIDE SEQUENCE [LARGE SCALE GENOMIC DNA]</scope>
    <source>
        <strain evidence="2 3">CCMP1005</strain>
    </source>
</reference>
<protein>
    <submittedName>
        <fullName evidence="2">Uncharacterized protein</fullName>
    </submittedName>
</protein>
<organism evidence="2 3">
    <name type="scientific">Thalassiosira oceanica</name>
    <name type="common">Marine diatom</name>
    <dbReference type="NCBI Taxonomy" id="159749"/>
    <lineage>
        <taxon>Eukaryota</taxon>
        <taxon>Sar</taxon>
        <taxon>Stramenopiles</taxon>
        <taxon>Ochrophyta</taxon>
        <taxon>Bacillariophyta</taxon>
        <taxon>Coscinodiscophyceae</taxon>
        <taxon>Thalassiosirophycidae</taxon>
        <taxon>Thalassiosirales</taxon>
        <taxon>Thalassiosiraceae</taxon>
        <taxon>Thalassiosira</taxon>
    </lineage>
</organism>
<feature type="compositionally biased region" description="Basic residues" evidence="1">
    <location>
        <begin position="67"/>
        <end position="77"/>
    </location>
</feature>
<feature type="compositionally biased region" description="Polar residues" evidence="1">
    <location>
        <begin position="27"/>
        <end position="37"/>
    </location>
</feature>
<sequence length="357" mass="39672">MEDDPSYLQPSLRTEEPPPYSPMWSEGSMSQQSTHYTGRTPVERKLSGGSTSSAGAGSRASGSGRSKGSKGSRRSRSSRHDGVDDSDQVENPQDDRRGSYETSRDIDTLGTTSLYEECGAFYDSTLGDIGDDGEEQKRAYNDEEDTGVEDGHSGYDGQGVISVRGDYDDEQTHDDKTRDSDYFDRRSHQYHHYGDNSRSPNRRDRRDFSFRSRGDQSRGNGASQNERYRGGHACSDRLGQGRDSDRSEAHHAHPRRSDSQHSRRRAPRDPSEMGDDAIPITRRNTRIPGGPMYQPQLRPVDPVSAAAESTIASTASTLTFDTRTRSTWQTSLSSVDDNSRRAKPPPRQIDVPDPDGN</sequence>
<feature type="compositionally biased region" description="Low complexity" evidence="1">
    <location>
        <begin position="304"/>
        <end position="319"/>
    </location>
</feature>
<name>K0S3W2_THAOC</name>
<keyword evidence="3" id="KW-1185">Reference proteome</keyword>
<proteinExistence type="predicted"/>
<evidence type="ECO:0000256" key="1">
    <source>
        <dbReference type="SAM" id="MobiDB-lite"/>
    </source>
</evidence>
<dbReference type="AlphaFoldDB" id="K0S3W2"/>
<evidence type="ECO:0000313" key="3">
    <source>
        <dbReference type="Proteomes" id="UP000266841"/>
    </source>
</evidence>